<evidence type="ECO:0000313" key="1">
    <source>
        <dbReference type="EMBL" id="KAB8199555.1"/>
    </source>
</evidence>
<dbReference type="Proteomes" id="UP000326532">
    <property type="component" value="Unassembled WGS sequence"/>
</dbReference>
<dbReference type="Gene3D" id="3.40.50.720">
    <property type="entry name" value="NAD(P)-binding Rossmann-like Domain"/>
    <property type="match status" value="2"/>
</dbReference>
<organism evidence="1 2">
    <name type="scientific">Aspergillus parasiticus</name>
    <dbReference type="NCBI Taxonomy" id="5067"/>
    <lineage>
        <taxon>Eukaryota</taxon>
        <taxon>Fungi</taxon>
        <taxon>Dikarya</taxon>
        <taxon>Ascomycota</taxon>
        <taxon>Pezizomycotina</taxon>
        <taxon>Eurotiomycetes</taxon>
        <taxon>Eurotiomycetidae</taxon>
        <taxon>Eurotiales</taxon>
        <taxon>Aspergillaceae</taxon>
        <taxon>Aspergillus</taxon>
        <taxon>Aspergillus subgen. Circumdati</taxon>
    </lineage>
</organism>
<gene>
    <name evidence="1" type="ORF">BDV34DRAFT_217938</name>
</gene>
<keyword evidence="2" id="KW-1185">Reference proteome</keyword>
<dbReference type="EMBL" id="ML735071">
    <property type="protein sequence ID" value="KAB8199555.1"/>
    <property type="molecule type" value="Genomic_DNA"/>
</dbReference>
<dbReference type="AlphaFoldDB" id="A0A5N6D2T3"/>
<reference evidence="1 2" key="1">
    <citation type="submission" date="2019-04" db="EMBL/GenBank/DDBJ databases">
        <title>Fungal friends and foes A comparative genomics study of 23 Aspergillus species from section Flavi.</title>
        <authorList>
            <consortium name="DOE Joint Genome Institute"/>
            <person name="Kjaerbolling I."/>
            <person name="Vesth T.C."/>
            <person name="Frisvad J.C."/>
            <person name="Nybo J.L."/>
            <person name="Theobald S."/>
            <person name="Kildgaard S."/>
            <person name="Petersen T.I."/>
            <person name="Kuo A."/>
            <person name="Sato A."/>
            <person name="Lyhne E.K."/>
            <person name="Kogle M.E."/>
            <person name="Wiebenga A."/>
            <person name="Kun R.S."/>
            <person name="Lubbers R.J."/>
            <person name="Makela M.R."/>
            <person name="Barry K."/>
            <person name="Chovatia M."/>
            <person name="Clum A."/>
            <person name="Daum C."/>
            <person name="Haridas S."/>
            <person name="He G."/>
            <person name="LaButti K."/>
            <person name="Lipzen A."/>
            <person name="Mondo S."/>
            <person name="Pangilinan J."/>
            <person name="Riley R."/>
            <person name="Salamov A."/>
            <person name="Simmons B.A."/>
            <person name="Magnuson J.K."/>
            <person name="Henrissat B."/>
            <person name="Mortensen U.H."/>
            <person name="Larsen T.O."/>
            <person name="De vries R.P."/>
            <person name="Grigoriev I.V."/>
            <person name="Machida M."/>
            <person name="Baker S.E."/>
            <person name="Andersen M.R."/>
        </authorList>
    </citation>
    <scope>NUCLEOTIDE SEQUENCE [LARGE SCALE GENOMIC DNA]</scope>
    <source>
        <strain evidence="1 2">CBS 117618</strain>
    </source>
</reference>
<dbReference type="SUPFAM" id="SSF51735">
    <property type="entry name" value="NAD(P)-binding Rossmann-fold domains"/>
    <property type="match status" value="1"/>
</dbReference>
<evidence type="ECO:0000313" key="2">
    <source>
        <dbReference type="Proteomes" id="UP000326532"/>
    </source>
</evidence>
<accession>A0A5N6D2T3</accession>
<dbReference type="PANTHER" id="PTHR32487">
    <property type="entry name" value="3-OXO-DELTA(4,5)-STEROID 5-BETA-REDUCTASE"/>
    <property type="match status" value="1"/>
</dbReference>
<dbReference type="PANTHER" id="PTHR32487:SF0">
    <property type="entry name" value="3-OXO-DELTA(4,5)-STEROID 5-BETA-REDUCTASE"/>
    <property type="match status" value="1"/>
</dbReference>
<sequence length="168" mass="18681">MAKVALITGVNGITGSAILDHLVKYTTEEEWRRIIITSRTPLTLSVQDPRVELIALDFSKPVDVLAQDMSPLCTEVTHAYFSSYVRKDSFAELNAANRSLFENFLEALLLEDFLREKQRGTTWSWNVIRPEAIIGYAVKPNGMNGLVFSGVQEAGCGGSHAHELKLLE</sequence>
<proteinExistence type="predicted"/>
<dbReference type="VEuPathDB" id="FungiDB:BDV34DRAFT_217938"/>
<evidence type="ECO:0008006" key="3">
    <source>
        <dbReference type="Google" id="ProtNLM"/>
    </source>
</evidence>
<protein>
    <recommendedName>
        <fullName evidence="3">NAD-dependent epimerase/dehydratase domain-containing protein</fullName>
    </recommendedName>
</protein>
<name>A0A5N6D2T3_ASPPA</name>
<dbReference type="InterPro" id="IPR036291">
    <property type="entry name" value="NAD(P)-bd_dom_sf"/>
</dbReference>
<dbReference type="OMA" id="VKPNGMN"/>